<dbReference type="Proteomes" id="UP000216008">
    <property type="component" value="Unassembled WGS sequence"/>
</dbReference>
<dbReference type="GO" id="GO:0046872">
    <property type="term" value="F:metal ion binding"/>
    <property type="evidence" value="ECO:0007669"/>
    <property type="project" value="UniProtKB-KW"/>
</dbReference>
<comment type="cofactor">
    <cofactor evidence="1">
        <name>Zn(2+)</name>
        <dbReference type="ChEBI" id="CHEBI:29105"/>
    </cofactor>
</comment>
<evidence type="ECO:0000256" key="7">
    <source>
        <dbReference type="ARBA" id="ARBA00023049"/>
    </source>
</evidence>
<evidence type="ECO:0000256" key="1">
    <source>
        <dbReference type="ARBA" id="ARBA00001947"/>
    </source>
</evidence>
<dbReference type="Pfam" id="PF01431">
    <property type="entry name" value="Peptidase_M13"/>
    <property type="match status" value="1"/>
</dbReference>
<dbReference type="GO" id="GO:0004222">
    <property type="term" value="F:metalloendopeptidase activity"/>
    <property type="evidence" value="ECO:0007669"/>
    <property type="project" value="InterPro"/>
</dbReference>
<name>A0A267MDU7_LACJH</name>
<feature type="domain" description="Peptidase M13 N-terminal" evidence="9">
    <location>
        <begin position="23"/>
        <end position="400"/>
    </location>
</feature>
<reference evidence="10 11" key="1">
    <citation type="submission" date="2017-05" db="EMBL/GenBank/DDBJ databases">
        <title>Lactobacillus johnsonii from commercial turkeys.</title>
        <authorList>
            <person name="Johnson T.J."/>
            <person name="Youmans B."/>
        </authorList>
    </citation>
    <scope>NUCLEOTIDE SEQUENCE [LARGE SCALE GENOMIC DNA]</scope>
    <source>
        <strain evidence="10 11">UMNLJ114</strain>
    </source>
</reference>
<dbReference type="AlphaFoldDB" id="A0A267MDU7"/>
<sequence>MNTFKIRGGLGDSAVANTNVKLQDNLYLATNSQWLEKVKIPADRPLMDSFVELDTKIRKQILKDFDNFAFNKKKLPDLDNLDKAITLYKLTLDFDKRNADSAQPIKPDLQKLLSLSRFSDFNQNLAQLIKDAFSLPLYFYVDADMRNTSQNSLYFASPNSFLPDASAYKDPSSEELLNTFEKQSAKLLTLAGLSSEDSKQIAANAVRFDKKLAKHKKSQEEINDFASMYNAYSTQQFASSFKFLDIEQLLNSIFSKVPEKIIVIEPNYLKHINELVNPENFEELKSWILVKFVNSSADYLSEEFQKAAFPYKQAVEGVRELPSTEKQAYRVANRVFAEVIGIYYAQSYFGSTAKANVEQMINKMLETYKQRLQDNSWLSESTKNEALKKLDHITLKIGYPDKISDVYNDIQVSANKSLYENISAANKIWVQYSFNELYKPVDRTLWGPDAPANLINAFYDPTKNDITFPAAILQKPFYSSDNTLSENLGGIGAVIAHEITHAFDPNGSKFDEFGNIRNWWSEQDYNKFTELSQAEIELFDGIICGGLKTNGKLTVGENVADLGGLTVAVETAKKENGNLQELFQEWAKIWRGKMMPQFRKSIIAYDSHAPSELRSNVPAQCIDDFYQTFNIQPTDGMWLDPEKRVHIW</sequence>
<dbReference type="RefSeq" id="WP_095182491.1">
    <property type="nucleotide sequence ID" value="NZ_NIBD01000005.1"/>
</dbReference>
<dbReference type="Gene3D" id="1.10.1380.10">
    <property type="entry name" value="Neutral endopeptidase , domain2"/>
    <property type="match status" value="1"/>
</dbReference>
<dbReference type="PROSITE" id="PS51885">
    <property type="entry name" value="NEPRILYSIN"/>
    <property type="match status" value="1"/>
</dbReference>
<evidence type="ECO:0000256" key="2">
    <source>
        <dbReference type="ARBA" id="ARBA00007357"/>
    </source>
</evidence>
<evidence type="ECO:0000256" key="5">
    <source>
        <dbReference type="ARBA" id="ARBA00022801"/>
    </source>
</evidence>
<evidence type="ECO:0000259" key="8">
    <source>
        <dbReference type="Pfam" id="PF01431"/>
    </source>
</evidence>
<dbReference type="InterPro" id="IPR000718">
    <property type="entry name" value="Peptidase_M13"/>
</dbReference>
<dbReference type="EMBL" id="NIBD01000005">
    <property type="protein sequence ID" value="PAB56970.1"/>
    <property type="molecule type" value="Genomic_DNA"/>
</dbReference>
<dbReference type="GO" id="GO:0016485">
    <property type="term" value="P:protein processing"/>
    <property type="evidence" value="ECO:0007669"/>
    <property type="project" value="TreeGrafter"/>
</dbReference>
<comment type="caution">
    <text evidence="10">The sequence shown here is derived from an EMBL/GenBank/DDBJ whole genome shotgun (WGS) entry which is preliminary data.</text>
</comment>
<evidence type="ECO:0000313" key="10">
    <source>
        <dbReference type="EMBL" id="PAB56970.1"/>
    </source>
</evidence>
<evidence type="ECO:0000259" key="9">
    <source>
        <dbReference type="Pfam" id="PF05649"/>
    </source>
</evidence>
<dbReference type="CDD" id="cd08662">
    <property type="entry name" value="M13"/>
    <property type="match status" value="1"/>
</dbReference>
<evidence type="ECO:0000256" key="3">
    <source>
        <dbReference type="ARBA" id="ARBA00022670"/>
    </source>
</evidence>
<dbReference type="InterPro" id="IPR018497">
    <property type="entry name" value="Peptidase_M13_C"/>
</dbReference>
<keyword evidence="4" id="KW-0479">Metal-binding</keyword>
<dbReference type="PANTHER" id="PTHR11733:SF167">
    <property type="entry name" value="FI17812P1-RELATED"/>
    <property type="match status" value="1"/>
</dbReference>
<dbReference type="GO" id="GO:0005886">
    <property type="term" value="C:plasma membrane"/>
    <property type="evidence" value="ECO:0007669"/>
    <property type="project" value="TreeGrafter"/>
</dbReference>
<keyword evidence="3" id="KW-0645">Protease</keyword>
<accession>A0A267MDU7</accession>
<dbReference type="Pfam" id="PF05649">
    <property type="entry name" value="Peptidase_M13_N"/>
    <property type="match status" value="1"/>
</dbReference>
<evidence type="ECO:0000256" key="4">
    <source>
        <dbReference type="ARBA" id="ARBA00022723"/>
    </source>
</evidence>
<protein>
    <submittedName>
        <fullName evidence="10">Peptidase M13</fullName>
    </submittedName>
</protein>
<keyword evidence="7" id="KW-0482">Metalloprotease</keyword>
<dbReference type="PANTHER" id="PTHR11733">
    <property type="entry name" value="ZINC METALLOPROTEASE FAMILY M13 NEPRILYSIN-RELATED"/>
    <property type="match status" value="1"/>
</dbReference>
<dbReference type="Gene3D" id="3.40.390.10">
    <property type="entry name" value="Collagenase (Catalytic Domain)"/>
    <property type="match status" value="1"/>
</dbReference>
<organism evidence="10 11">
    <name type="scientific">Lactobacillus johnsonii</name>
    <dbReference type="NCBI Taxonomy" id="33959"/>
    <lineage>
        <taxon>Bacteria</taxon>
        <taxon>Bacillati</taxon>
        <taxon>Bacillota</taxon>
        <taxon>Bacilli</taxon>
        <taxon>Lactobacillales</taxon>
        <taxon>Lactobacillaceae</taxon>
        <taxon>Lactobacillus</taxon>
    </lineage>
</organism>
<dbReference type="InterPro" id="IPR008753">
    <property type="entry name" value="Peptidase_M13_N"/>
</dbReference>
<proteinExistence type="inferred from homology"/>
<dbReference type="InterPro" id="IPR024079">
    <property type="entry name" value="MetalloPept_cat_dom_sf"/>
</dbReference>
<gene>
    <name evidence="10" type="ORF">A3Q24_00940</name>
</gene>
<feature type="domain" description="Peptidase M13 C-terminal" evidence="8">
    <location>
        <begin position="456"/>
        <end position="645"/>
    </location>
</feature>
<dbReference type="SUPFAM" id="SSF55486">
    <property type="entry name" value="Metalloproteases ('zincins'), catalytic domain"/>
    <property type="match status" value="1"/>
</dbReference>
<dbReference type="PRINTS" id="PR00786">
    <property type="entry name" value="NEPRILYSIN"/>
</dbReference>
<evidence type="ECO:0000256" key="6">
    <source>
        <dbReference type="ARBA" id="ARBA00022833"/>
    </source>
</evidence>
<keyword evidence="6" id="KW-0862">Zinc</keyword>
<evidence type="ECO:0000313" key="11">
    <source>
        <dbReference type="Proteomes" id="UP000216008"/>
    </source>
</evidence>
<dbReference type="InterPro" id="IPR042089">
    <property type="entry name" value="Peptidase_M13_dom_2"/>
</dbReference>
<comment type="similarity">
    <text evidence="2">Belongs to the peptidase M13 family.</text>
</comment>
<keyword evidence="5" id="KW-0378">Hydrolase</keyword>